<dbReference type="Pfam" id="PF03466">
    <property type="entry name" value="LysR_substrate"/>
    <property type="match status" value="1"/>
</dbReference>
<dbReference type="InterPro" id="IPR036390">
    <property type="entry name" value="WH_DNA-bd_sf"/>
</dbReference>
<dbReference type="InterPro" id="IPR000847">
    <property type="entry name" value="LysR_HTH_N"/>
</dbReference>
<name>A0A9X1UAM6_9BRAD</name>
<evidence type="ECO:0000313" key="11">
    <source>
        <dbReference type="Proteomes" id="UP001139054"/>
    </source>
</evidence>
<dbReference type="SUPFAM" id="SSF53850">
    <property type="entry name" value="Periplasmic binding protein-like II"/>
    <property type="match status" value="1"/>
</dbReference>
<dbReference type="AlphaFoldDB" id="A0A9X1UAM6"/>
<evidence type="ECO:0000313" key="9">
    <source>
        <dbReference type="EMBL" id="MCG2670384.1"/>
    </source>
</evidence>
<feature type="domain" description="HTH lysR-type" evidence="7">
    <location>
        <begin position="2"/>
        <end position="59"/>
    </location>
</feature>
<evidence type="ECO:0000259" key="7">
    <source>
        <dbReference type="PROSITE" id="PS50931"/>
    </source>
</evidence>
<dbReference type="SUPFAM" id="SSF46785">
    <property type="entry name" value="Winged helix' DNA-binding domain"/>
    <property type="match status" value="1"/>
</dbReference>
<protein>
    <submittedName>
        <fullName evidence="8">LysR family transcriptional regulator</fullName>
    </submittedName>
</protein>
<reference evidence="8" key="1">
    <citation type="submission" date="2022-01" db="EMBL/GenBank/DDBJ databases">
        <title>Genome sequnece data of strain Bradyrhizobium sp. nov.</title>
        <authorList>
            <person name="Zhang J."/>
        </authorList>
    </citation>
    <scope>NUCLEOTIDE SEQUENCE</scope>
    <source>
        <strain evidence="9">WYCCWR 12774</strain>
        <strain evidence="8">WYCCWR 13023</strain>
    </source>
</reference>
<keyword evidence="6" id="KW-0812">Transmembrane</keyword>
<evidence type="ECO:0000313" key="8">
    <source>
        <dbReference type="EMBL" id="MCG2628183.1"/>
    </source>
</evidence>
<evidence type="ECO:0000256" key="1">
    <source>
        <dbReference type="ARBA" id="ARBA00003502"/>
    </source>
</evidence>
<dbReference type="InterPro" id="IPR036388">
    <property type="entry name" value="WH-like_DNA-bd_sf"/>
</dbReference>
<evidence type="ECO:0000256" key="2">
    <source>
        <dbReference type="ARBA" id="ARBA00009437"/>
    </source>
</evidence>
<keyword evidence="5" id="KW-0804">Transcription</keyword>
<proteinExistence type="inferred from homology"/>
<dbReference type="PROSITE" id="PS50931">
    <property type="entry name" value="HTH_LYSR"/>
    <property type="match status" value="1"/>
</dbReference>
<evidence type="ECO:0000256" key="3">
    <source>
        <dbReference type="ARBA" id="ARBA00023015"/>
    </source>
</evidence>
<dbReference type="GO" id="GO:0003700">
    <property type="term" value="F:DNA-binding transcription factor activity"/>
    <property type="evidence" value="ECO:0007669"/>
    <property type="project" value="InterPro"/>
</dbReference>
<keyword evidence="3" id="KW-0805">Transcription regulation</keyword>
<evidence type="ECO:0000256" key="4">
    <source>
        <dbReference type="ARBA" id="ARBA00023125"/>
    </source>
</evidence>
<evidence type="ECO:0000256" key="5">
    <source>
        <dbReference type="ARBA" id="ARBA00023163"/>
    </source>
</evidence>
<dbReference type="GO" id="GO:0032993">
    <property type="term" value="C:protein-DNA complex"/>
    <property type="evidence" value="ECO:0007669"/>
    <property type="project" value="TreeGrafter"/>
</dbReference>
<dbReference type="Pfam" id="PF00126">
    <property type="entry name" value="HTH_1"/>
    <property type="match status" value="1"/>
</dbReference>
<dbReference type="Gene3D" id="3.40.190.10">
    <property type="entry name" value="Periplasmic binding protein-like II"/>
    <property type="match status" value="2"/>
</dbReference>
<dbReference type="FunFam" id="1.10.10.10:FF:000001">
    <property type="entry name" value="LysR family transcriptional regulator"/>
    <property type="match status" value="1"/>
</dbReference>
<evidence type="ECO:0000256" key="6">
    <source>
        <dbReference type="SAM" id="Phobius"/>
    </source>
</evidence>
<accession>A0A9X1UAM6</accession>
<comment type="caution">
    <text evidence="8">The sequence shown here is derived from an EMBL/GenBank/DDBJ whole genome shotgun (WGS) entry which is preliminary data.</text>
</comment>
<comment type="similarity">
    <text evidence="2">Belongs to the LysR transcriptional regulatory family.</text>
</comment>
<dbReference type="InterPro" id="IPR005119">
    <property type="entry name" value="LysR_subst-bd"/>
</dbReference>
<dbReference type="GO" id="GO:0003677">
    <property type="term" value="F:DNA binding"/>
    <property type="evidence" value="ECO:0007669"/>
    <property type="project" value="UniProtKB-KW"/>
</dbReference>
<dbReference type="Gene3D" id="1.10.10.10">
    <property type="entry name" value="Winged helix-like DNA-binding domain superfamily/Winged helix DNA-binding domain"/>
    <property type="match status" value="1"/>
</dbReference>
<comment type="function">
    <text evidence="1">NodD regulates the expression of the nodABCFE genes which encode other nodulation proteins. NodD is also a negative regulator of its own expression. Binds flavonoids as inducers.</text>
</comment>
<dbReference type="Proteomes" id="UP001139012">
    <property type="component" value="Unassembled WGS sequence"/>
</dbReference>
<dbReference type="PANTHER" id="PTHR30346">
    <property type="entry name" value="TRANSCRIPTIONAL DUAL REGULATOR HCAR-RELATED"/>
    <property type="match status" value="1"/>
</dbReference>
<dbReference type="Proteomes" id="UP001139054">
    <property type="component" value="Unassembled WGS sequence"/>
</dbReference>
<dbReference type="PRINTS" id="PR00039">
    <property type="entry name" value="HTHLYSR"/>
</dbReference>
<keyword evidence="6" id="KW-1133">Transmembrane helix</keyword>
<dbReference type="RefSeq" id="WP_128930053.1">
    <property type="nucleotide sequence ID" value="NZ_JAKLTY010000009.1"/>
</dbReference>
<dbReference type="EMBL" id="JAKLTY010000009">
    <property type="protein sequence ID" value="MCG2628183.1"/>
    <property type="molecule type" value="Genomic_DNA"/>
</dbReference>
<organism evidence="8 11">
    <name type="scientific">Bradyrhizobium zhengyangense</name>
    <dbReference type="NCBI Taxonomy" id="2911009"/>
    <lineage>
        <taxon>Bacteria</taxon>
        <taxon>Pseudomonadati</taxon>
        <taxon>Pseudomonadota</taxon>
        <taxon>Alphaproteobacteria</taxon>
        <taxon>Hyphomicrobiales</taxon>
        <taxon>Nitrobacteraceae</taxon>
        <taxon>Bradyrhizobium</taxon>
    </lineage>
</organism>
<dbReference type="EMBL" id="JAKLUA010000009">
    <property type="protein sequence ID" value="MCG2670384.1"/>
    <property type="molecule type" value="Genomic_DNA"/>
</dbReference>
<evidence type="ECO:0000313" key="10">
    <source>
        <dbReference type="Proteomes" id="UP001139012"/>
    </source>
</evidence>
<feature type="transmembrane region" description="Helical" evidence="6">
    <location>
        <begin position="86"/>
        <end position="107"/>
    </location>
</feature>
<dbReference type="PANTHER" id="PTHR30346:SF0">
    <property type="entry name" value="HCA OPERON TRANSCRIPTIONAL ACTIVATOR HCAR"/>
    <property type="match status" value="1"/>
</dbReference>
<keyword evidence="6" id="KW-0472">Membrane</keyword>
<gene>
    <name evidence="9" type="ORF">L6637_25785</name>
    <name evidence="8" type="ORF">L6654_16240</name>
</gene>
<keyword evidence="4" id="KW-0238">DNA-binding</keyword>
<keyword evidence="10" id="KW-1185">Reference proteome</keyword>
<sequence>MIEFAQIRAFVAVADELHFGRAAKRLNMTQPPLSRHIQMLEQQLDVTLLERTSRSVELTVAGRAFLSEARGLLQQRENAVKAARQAALLAGGALTIGFVGATTYGYLPWLASCLRSELPHIEASFVELTSREQLEALKSGQIDFGLVRPLQTAETVRSACVFREELALALPLDHPLAGRRRPELEQLDGQPFIMYSSAGPYMNSLLTMAFGAAGIRPNVVQSMSQAQAILALVSTGLGLAIVPGETRNACFDNVVFRPIRFGRSIFAELHAIWRSDNRNPVLPRLRELAFRDEGSGVRRPLQLQP</sequence>